<dbReference type="RefSeq" id="XP_033601955.1">
    <property type="nucleotide sequence ID" value="XM_033740595.1"/>
</dbReference>
<feature type="region of interest" description="Disordered" evidence="4">
    <location>
        <begin position="67"/>
        <end position="92"/>
    </location>
</feature>
<dbReference type="GO" id="GO:0016887">
    <property type="term" value="F:ATP hydrolysis activity"/>
    <property type="evidence" value="ECO:0007669"/>
    <property type="project" value="InterPro"/>
</dbReference>
<dbReference type="EMBL" id="ML996569">
    <property type="protein sequence ID" value="KAF2759504.1"/>
    <property type="molecule type" value="Genomic_DNA"/>
</dbReference>
<dbReference type="GO" id="GO:0005739">
    <property type="term" value="C:mitochondrion"/>
    <property type="evidence" value="ECO:0007669"/>
    <property type="project" value="TreeGrafter"/>
</dbReference>
<dbReference type="Proteomes" id="UP000799437">
    <property type="component" value="Unassembled WGS sequence"/>
</dbReference>
<name>A0A6A6WBT8_9PEZI</name>
<dbReference type="AlphaFoldDB" id="A0A6A6WBT8"/>
<evidence type="ECO:0000313" key="6">
    <source>
        <dbReference type="EMBL" id="KAF2759504.1"/>
    </source>
</evidence>
<comment type="similarity">
    <text evidence="1">Belongs to the AFG1 ATPase family.</text>
</comment>
<sequence length="732" mass="82413">MPPNVATTGVAITNPLVLYRALVSTQKIRPDPAQYRLAVHLQKLYDRLKDYEPTVAYRQRLDRLSRVVDRENGHNGHDPDVRAPKPPKPSKSAWRTFLERKEQRDSLALTRTMTSQEAALHIDSPKGLMLHGEVGTGKSMLIDLFADCLPTRKKRRWHFNTFMLETIAKMEELRRLRSARSPVLVEDDHSLMWLARDLIETSPVLFLDEFQLPDRAASKIMASLMTSFFHLGGVLVATSNRMPEELANASGVEFAAPPTRFESIGRRLGLRRSSTPSLKDSEFGSFLDILKARCEVWEMEGANDYRRAEVVATTSAVTSLEELDDLVAGHTSGSIGGLAESEHDDIPSMSATSPKFYFVKPTSTDSPDAMMAWAQDFEIAQNLARYNDKDTIWSTGSMRVYGRDVFVPRQHNRTCSWTFEELCTTRLGPADYITLASTYDTVILTDVPILSLQQKNEARRFITLLDALYEARCKLLVSAAAGPDDLFFPETRISGQASQDGDDSVKEDAVYAETFSEAYQDVTEPFRPNVSSYDAASRSDYAYSQRDNALAEDALEDDPPNKIRRDVSGTFTDERDYDNSRPGPDFSQSTAFTGEDERFAFKRARSRLWEMCGANWWARQEEGWWKPLSKEVRRWEVSQEDIRQAQSELAKSYMSAEEGTTGTREPDEKDEALFGAGGHSASPFRTHPDPPPKIGWTHVWGTVKWGKKAGPWGQGPEGLGERNKGGNENKDK</sequence>
<dbReference type="PANTHER" id="PTHR12169:SF2">
    <property type="entry name" value="AFG1P"/>
    <property type="match status" value="1"/>
</dbReference>
<keyword evidence="2" id="KW-0547">Nucleotide-binding</keyword>
<feature type="domain" description="AAA+ ATPase" evidence="5">
    <location>
        <begin position="124"/>
        <end position="274"/>
    </location>
</feature>
<dbReference type="InterPro" id="IPR027417">
    <property type="entry name" value="P-loop_NTPase"/>
</dbReference>
<dbReference type="PANTHER" id="PTHR12169">
    <property type="entry name" value="ATPASE N2B"/>
    <property type="match status" value="1"/>
</dbReference>
<evidence type="ECO:0000256" key="2">
    <source>
        <dbReference type="ARBA" id="ARBA00022741"/>
    </source>
</evidence>
<dbReference type="SUPFAM" id="SSF52540">
    <property type="entry name" value="P-loop containing nucleoside triphosphate hydrolases"/>
    <property type="match status" value="1"/>
</dbReference>
<evidence type="ECO:0000259" key="5">
    <source>
        <dbReference type="SMART" id="SM00382"/>
    </source>
</evidence>
<dbReference type="GO" id="GO:0005524">
    <property type="term" value="F:ATP binding"/>
    <property type="evidence" value="ECO:0007669"/>
    <property type="project" value="UniProtKB-KW"/>
</dbReference>
<dbReference type="CDD" id="cd00009">
    <property type="entry name" value="AAA"/>
    <property type="match status" value="1"/>
</dbReference>
<gene>
    <name evidence="6" type="ORF">EJ05DRAFT_300378</name>
</gene>
<dbReference type="SMART" id="SM00382">
    <property type="entry name" value="AAA"/>
    <property type="match status" value="1"/>
</dbReference>
<dbReference type="GeneID" id="54481649"/>
<keyword evidence="3" id="KW-0067">ATP-binding</keyword>
<reference evidence="6" key="1">
    <citation type="journal article" date="2020" name="Stud. Mycol.">
        <title>101 Dothideomycetes genomes: a test case for predicting lifestyles and emergence of pathogens.</title>
        <authorList>
            <person name="Haridas S."/>
            <person name="Albert R."/>
            <person name="Binder M."/>
            <person name="Bloem J."/>
            <person name="Labutti K."/>
            <person name="Salamov A."/>
            <person name="Andreopoulos B."/>
            <person name="Baker S."/>
            <person name="Barry K."/>
            <person name="Bills G."/>
            <person name="Bluhm B."/>
            <person name="Cannon C."/>
            <person name="Castanera R."/>
            <person name="Culley D."/>
            <person name="Daum C."/>
            <person name="Ezra D."/>
            <person name="Gonzalez J."/>
            <person name="Henrissat B."/>
            <person name="Kuo A."/>
            <person name="Liang C."/>
            <person name="Lipzen A."/>
            <person name="Lutzoni F."/>
            <person name="Magnuson J."/>
            <person name="Mondo S."/>
            <person name="Nolan M."/>
            <person name="Ohm R."/>
            <person name="Pangilinan J."/>
            <person name="Park H.-J."/>
            <person name="Ramirez L."/>
            <person name="Alfaro M."/>
            <person name="Sun H."/>
            <person name="Tritt A."/>
            <person name="Yoshinaga Y."/>
            <person name="Zwiers L.-H."/>
            <person name="Turgeon B."/>
            <person name="Goodwin S."/>
            <person name="Spatafora J."/>
            <person name="Crous P."/>
            <person name="Grigoriev I."/>
        </authorList>
    </citation>
    <scope>NUCLEOTIDE SEQUENCE</scope>
    <source>
        <strain evidence="6">CBS 121739</strain>
    </source>
</reference>
<evidence type="ECO:0000256" key="3">
    <source>
        <dbReference type="ARBA" id="ARBA00022840"/>
    </source>
</evidence>
<dbReference type="InterPro" id="IPR003593">
    <property type="entry name" value="AAA+_ATPase"/>
</dbReference>
<dbReference type="Gene3D" id="3.40.50.300">
    <property type="entry name" value="P-loop containing nucleotide triphosphate hydrolases"/>
    <property type="match status" value="1"/>
</dbReference>
<dbReference type="NCBIfam" id="NF040713">
    <property type="entry name" value="ZapE"/>
    <property type="match status" value="1"/>
</dbReference>
<feature type="region of interest" description="Disordered" evidence="4">
    <location>
        <begin position="648"/>
        <end position="732"/>
    </location>
</feature>
<evidence type="ECO:0000256" key="4">
    <source>
        <dbReference type="SAM" id="MobiDB-lite"/>
    </source>
</evidence>
<organism evidence="6 7">
    <name type="scientific">Pseudovirgaria hyperparasitica</name>
    <dbReference type="NCBI Taxonomy" id="470096"/>
    <lineage>
        <taxon>Eukaryota</taxon>
        <taxon>Fungi</taxon>
        <taxon>Dikarya</taxon>
        <taxon>Ascomycota</taxon>
        <taxon>Pezizomycotina</taxon>
        <taxon>Dothideomycetes</taxon>
        <taxon>Dothideomycetes incertae sedis</taxon>
        <taxon>Acrospermales</taxon>
        <taxon>Acrospermaceae</taxon>
        <taxon>Pseudovirgaria</taxon>
    </lineage>
</organism>
<dbReference type="InterPro" id="IPR005654">
    <property type="entry name" value="ATPase_AFG1-like"/>
</dbReference>
<proteinExistence type="inferred from homology"/>
<feature type="compositionally biased region" description="Basic and acidic residues" evidence="4">
    <location>
        <begin position="719"/>
        <end position="732"/>
    </location>
</feature>
<evidence type="ECO:0000256" key="1">
    <source>
        <dbReference type="ARBA" id="ARBA00010322"/>
    </source>
</evidence>
<protein>
    <recommendedName>
        <fullName evidence="5">AAA+ ATPase domain-containing protein</fullName>
    </recommendedName>
</protein>
<keyword evidence="7" id="KW-1185">Reference proteome</keyword>
<accession>A0A6A6WBT8</accession>
<dbReference type="OrthoDB" id="548867at2759"/>
<feature type="compositionally biased region" description="Basic and acidic residues" evidence="4">
    <location>
        <begin position="559"/>
        <end position="579"/>
    </location>
</feature>
<dbReference type="Pfam" id="PF03969">
    <property type="entry name" value="AFG1_ATPase"/>
    <property type="match status" value="2"/>
</dbReference>
<evidence type="ECO:0000313" key="7">
    <source>
        <dbReference type="Proteomes" id="UP000799437"/>
    </source>
</evidence>
<feature type="compositionally biased region" description="Basic and acidic residues" evidence="4">
    <location>
        <begin position="67"/>
        <end position="83"/>
    </location>
</feature>
<feature type="region of interest" description="Disordered" evidence="4">
    <location>
        <begin position="551"/>
        <end position="592"/>
    </location>
</feature>